<organism evidence="1">
    <name type="scientific">Arundo donax</name>
    <name type="common">Giant reed</name>
    <name type="synonym">Donax arundinaceus</name>
    <dbReference type="NCBI Taxonomy" id="35708"/>
    <lineage>
        <taxon>Eukaryota</taxon>
        <taxon>Viridiplantae</taxon>
        <taxon>Streptophyta</taxon>
        <taxon>Embryophyta</taxon>
        <taxon>Tracheophyta</taxon>
        <taxon>Spermatophyta</taxon>
        <taxon>Magnoliopsida</taxon>
        <taxon>Liliopsida</taxon>
        <taxon>Poales</taxon>
        <taxon>Poaceae</taxon>
        <taxon>PACMAD clade</taxon>
        <taxon>Arundinoideae</taxon>
        <taxon>Arundineae</taxon>
        <taxon>Arundo</taxon>
    </lineage>
</organism>
<reference evidence="1" key="2">
    <citation type="journal article" date="2015" name="Data Brief">
        <title>Shoot transcriptome of the giant reed, Arundo donax.</title>
        <authorList>
            <person name="Barrero R.A."/>
            <person name="Guerrero F.D."/>
            <person name="Moolhuijzen P."/>
            <person name="Goolsby J.A."/>
            <person name="Tidwell J."/>
            <person name="Bellgard S.E."/>
            <person name="Bellgard M.I."/>
        </authorList>
    </citation>
    <scope>NUCLEOTIDE SEQUENCE</scope>
    <source>
        <tissue evidence="1">Shoot tissue taken approximately 20 cm above the soil surface</tissue>
    </source>
</reference>
<sequence length="45" mass="5361">MPTFTGYIPLIFPSNIFVFDTLYLEDNFFGMSSIDFMVENYRFYG</sequence>
<name>A0A0A8ZM69_ARUDO</name>
<evidence type="ECO:0000313" key="1">
    <source>
        <dbReference type="EMBL" id="JAD37845.1"/>
    </source>
</evidence>
<accession>A0A0A8ZM69</accession>
<dbReference type="AlphaFoldDB" id="A0A0A8ZM69"/>
<protein>
    <submittedName>
        <fullName evidence="1">Uncharacterized protein</fullName>
    </submittedName>
</protein>
<reference evidence="1" key="1">
    <citation type="submission" date="2014-09" db="EMBL/GenBank/DDBJ databases">
        <authorList>
            <person name="Magalhaes I.L.F."/>
            <person name="Oliveira U."/>
            <person name="Santos F.R."/>
            <person name="Vidigal T.H.D.A."/>
            <person name="Brescovit A.D."/>
            <person name="Santos A.J."/>
        </authorList>
    </citation>
    <scope>NUCLEOTIDE SEQUENCE</scope>
    <source>
        <tissue evidence="1">Shoot tissue taken approximately 20 cm above the soil surface</tissue>
    </source>
</reference>
<dbReference type="EMBL" id="GBRH01260050">
    <property type="protein sequence ID" value="JAD37845.1"/>
    <property type="molecule type" value="Transcribed_RNA"/>
</dbReference>
<proteinExistence type="predicted"/>